<keyword evidence="2 5" id="KW-0812">Transmembrane</keyword>
<keyword evidence="7" id="KW-1185">Reference proteome</keyword>
<evidence type="ECO:0000256" key="3">
    <source>
        <dbReference type="ARBA" id="ARBA00022989"/>
    </source>
</evidence>
<dbReference type="Pfam" id="PF13520">
    <property type="entry name" value="AA_permease_2"/>
    <property type="match status" value="1"/>
</dbReference>
<feature type="transmembrane region" description="Helical" evidence="5">
    <location>
        <begin position="210"/>
        <end position="233"/>
    </location>
</feature>
<evidence type="ECO:0000256" key="1">
    <source>
        <dbReference type="ARBA" id="ARBA00004141"/>
    </source>
</evidence>
<feature type="transmembrane region" description="Helical" evidence="5">
    <location>
        <begin position="118"/>
        <end position="142"/>
    </location>
</feature>
<proteinExistence type="predicted"/>
<feature type="transmembrane region" description="Helical" evidence="5">
    <location>
        <begin position="56"/>
        <end position="81"/>
    </location>
</feature>
<dbReference type="EMBL" id="JALLBG020000190">
    <property type="protein sequence ID" value="KAL3760202.1"/>
    <property type="molecule type" value="Genomic_DNA"/>
</dbReference>
<dbReference type="PIRSF" id="PIRSF006060">
    <property type="entry name" value="AA_transporter"/>
    <property type="match status" value="1"/>
</dbReference>
<feature type="transmembrane region" description="Helical" evidence="5">
    <location>
        <begin position="338"/>
        <end position="362"/>
    </location>
</feature>
<keyword evidence="4 5" id="KW-0472">Membrane</keyword>
<feature type="transmembrane region" description="Helical" evidence="5">
    <location>
        <begin position="295"/>
        <end position="318"/>
    </location>
</feature>
<sequence>MSRYLGCAFTRKPIQALWQHSSASASASVGAGDGDVDDASLLVPPKECRHLSLFDLVAFGVGSTIGSGVFVLAGLAAHSYAGPSSSISYLLSGLVISLSVLPYAELSAAFPVDGSTYTYAYITLGEVFAVIACLCQTLEYGIAGAAVARSWGEKFVDWVNEGDSQNEGGNNLSPRVQTFLEPGYGINPMAAIIVGICTIILLCGVQESKLVTNIVAMAKVSLIIFMIVAGLLLSSDIFPNTVASFSNWKPFVPPEFGGEGILEAASILLFAYLGFDCICNRSGEAKDAVRDVPKAIICTVAIDGILYTLAALTLTAMLPYTEISDVSGFPRAFGANGWIWAEKLTAIGEIVVLPLVVLTSILSQTRLFFALSQDNLLPCLFGKVSFSQPLASSCCGRRTSEEKIGNLTASLSLCGLVMLLLALFVPFDYLDELVSAGALLLFSLTD</sequence>
<dbReference type="Proteomes" id="UP001530293">
    <property type="component" value="Unassembled WGS sequence"/>
</dbReference>
<reference evidence="6 7" key="1">
    <citation type="submission" date="2024-10" db="EMBL/GenBank/DDBJ databases">
        <title>Updated reference genomes for cyclostephanoid diatoms.</title>
        <authorList>
            <person name="Roberts W.R."/>
            <person name="Alverson A.J."/>
        </authorList>
    </citation>
    <scope>NUCLEOTIDE SEQUENCE [LARGE SCALE GENOMIC DNA]</scope>
    <source>
        <strain evidence="6 7">AJA232-27</strain>
    </source>
</reference>
<feature type="transmembrane region" description="Helical" evidence="5">
    <location>
        <begin position="407"/>
        <end position="427"/>
    </location>
</feature>
<dbReference type="AlphaFoldDB" id="A0ABD3M9D1"/>
<name>A0ABD3M9D1_9STRA</name>
<organism evidence="6 7">
    <name type="scientific">Discostella pseudostelligera</name>
    <dbReference type="NCBI Taxonomy" id="259834"/>
    <lineage>
        <taxon>Eukaryota</taxon>
        <taxon>Sar</taxon>
        <taxon>Stramenopiles</taxon>
        <taxon>Ochrophyta</taxon>
        <taxon>Bacillariophyta</taxon>
        <taxon>Coscinodiscophyceae</taxon>
        <taxon>Thalassiosirophycidae</taxon>
        <taxon>Stephanodiscales</taxon>
        <taxon>Stephanodiscaceae</taxon>
        <taxon>Discostella</taxon>
    </lineage>
</organism>
<evidence type="ECO:0000256" key="5">
    <source>
        <dbReference type="SAM" id="Phobius"/>
    </source>
</evidence>
<gene>
    <name evidence="6" type="ORF">ACHAWU_001712</name>
</gene>
<evidence type="ECO:0000313" key="6">
    <source>
        <dbReference type="EMBL" id="KAL3760202.1"/>
    </source>
</evidence>
<keyword evidence="3 5" id="KW-1133">Transmembrane helix</keyword>
<feature type="transmembrane region" description="Helical" evidence="5">
    <location>
        <begin position="87"/>
        <end position="106"/>
    </location>
</feature>
<feature type="transmembrane region" description="Helical" evidence="5">
    <location>
        <begin position="256"/>
        <end position="275"/>
    </location>
</feature>
<comment type="subcellular location">
    <subcellularLocation>
        <location evidence="1">Membrane</location>
        <topology evidence="1">Multi-pass membrane protein</topology>
    </subcellularLocation>
</comment>
<comment type="caution">
    <text evidence="6">The sequence shown here is derived from an EMBL/GenBank/DDBJ whole genome shotgun (WGS) entry which is preliminary data.</text>
</comment>
<feature type="transmembrane region" description="Helical" evidence="5">
    <location>
        <begin position="184"/>
        <end position="203"/>
    </location>
</feature>
<dbReference type="PANTHER" id="PTHR43243:SF82">
    <property type="entry name" value="CATIONIC AMINO ACID TRANSPORTER C-TERMINAL DOMAIN-CONTAINING PROTEIN"/>
    <property type="match status" value="1"/>
</dbReference>
<accession>A0ABD3M9D1</accession>
<protein>
    <submittedName>
        <fullName evidence="6">Uncharacterized protein</fullName>
    </submittedName>
</protein>
<evidence type="ECO:0000256" key="2">
    <source>
        <dbReference type="ARBA" id="ARBA00022692"/>
    </source>
</evidence>
<dbReference type="GO" id="GO:0016020">
    <property type="term" value="C:membrane"/>
    <property type="evidence" value="ECO:0007669"/>
    <property type="project" value="UniProtKB-SubCell"/>
</dbReference>
<dbReference type="Gene3D" id="1.20.1740.10">
    <property type="entry name" value="Amino acid/polyamine transporter I"/>
    <property type="match status" value="1"/>
</dbReference>
<dbReference type="PANTHER" id="PTHR43243">
    <property type="entry name" value="INNER MEMBRANE TRANSPORTER YGJI-RELATED"/>
    <property type="match status" value="1"/>
</dbReference>
<evidence type="ECO:0000256" key="4">
    <source>
        <dbReference type="ARBA" id="ARBA00023136"/>
    </source>
</evidence>
<evidence type="ECO:0000313" key="7">
    <source>
        <dbReference type="Proteomes" id="UP001530293"/>
    </source>
</evidence>
<dbReference type="InterPro" id="IPR002293">
    <property type="entry name" value="AA/rel_permease1"/>
</dbReference>